<evidence type="ECO:0000313" key="2">
    <source>
        <dbReference type="EMBL" id="ADO67089.1"/>
    </source>
</evidence>
<evidence type="ECO:0000259" key="1">
    <source>
        <dbReference type="Pfam" id="PF00929"/>
    </source>
</evidence>
<keyword evidence="3" id="KW-1185">Reference proteome</keyword>
<dbReference type="GO" id="GO:0003676">
    <property type="term" value="F:nucleic acid binding"/>
    <property type="evidence" value="ECO:0007669"/>
    <property type="project" value="InterPro"/>
</dbReference>
<gene>
    <name evidence="2" type="ORF">crov056</name>
</gene>
<dbReference type="SUPFAM" id="SSF53098">
    <property type="entry name" value="Ribonuclease H-like"/>
    <property type="match status" value="1"/>
</dbReference>
<dbReference type="RefSeq" id="YP_003969688.1">
    <property type="nucleotide sequence ID" value="NC_014637.1"/>
</dbReference>
<accession>E3T4H6</accession>
<protein>
    <submittedName>
        <fullName evidence="2">Putative DNA polymerase III alpha subunit</fullName>
    </submittedName>
</protein>
<dbReference type="EMBL" id="GU244497">
    <property type="protein sequence ID" value="ADO67089.1"/>
    <property type="molecule type" value="Genomic_DNA"/>
</dbReference>
<reference evidence="2 3" key="1">
    <citation type="journal article" date="2010" name="Proc. Natl. Acad. Sci. U.S.A.">
        <title>Giant virus with a remarkable complement of genes infects marine zooplankton.</title>
        <authorList>
            <person name="Fischer M.G."/>
            <person name="Allen M.J."/>
            <person name="Wilson W.H."/>
            <person name="Suttle C.A."/>
        </authorList>
    </citation>
    <scope>NUCLEOTIDE SEQUENCE [LARGE SCALE GENOMIC DNA]</scope>
    <source>
        <strain evidence="2 3">BV-PW1</strain>
    </source>
</reference>
<evidence type="ECO:0000313" key="3">
    <source>
        <dbReference type="Proteomes" id="UP000029781"/>
    </source>
</evidence>
<sequence>MTKLITFITIETDGLHLDKSHDMIIKKNLYKYAHLVKLVYHQGTYKNGKINTTLKKSFLIKPEHFIFPDELTKINELTHQKLEKKGHDLEAVITEFITDLKSCHVIVGHNIPFIMKTIIASLFRTGINHTFQKYKIIDIINFNHQIDKPNLKHLALEILGNSYDNKSRNYQIVIIKKIFAKLYSNLEESVKENKTSK</sequence>
<dbReference type="GeneID" id="9887458"/>
<dbReference type="InterPro" id="IPR036397">
    <property type="entry name" value="RNaseH_sf"/>
</dbReference>
<organismHost>
    <name type="scientific">Cafeteria roenbergensis</name>
    <name type="common">Marine flagellate</name>
    <dbReference type="NCBI Taxonomy" id="33653"/>
</organismHost>
<dbReference type="Proteomes" id="UP000029781">
    <property type="component" value="Segment"/>
</dbReference>
<dbReference type="Gene3D" id="3.30.420.10">
    <property type="entry name" value="Ribonuclease H-like superfamily/Ribonuclease H"/>
    <property type="match status" value="1"/>
</dbReference>
<name>E3T4H6_CROVB</name>
<dbReference type="InterPro" id="IPR012337">
    <property type="entry name" value="RNaseH-like_sf"/>
</dbReference>
<dbReference type="InterPro" id="IPR013520">
    <property type="entry name" value="Ribonucl_H"/>
</dbReference>
<dbReference type="KEGG" id="vg:9887458"/>
<feature type="domain" description="Exonuclease" evidence="1">
    <location>
        <begin position="49"/>
        <end position="140"/>
    </location>
</feature>
<proteinExistence type="predicted"/>
<dbReference type="Pfam" id="PF00929">
    <property type="entry name" value="RNase_T"/>
    <property type="match status" value="1"/>
</dbReference>
<organism evidence="2 3">
    <name type="scientific">Cafeteria roenbergensis virus (strain BV-PW1)</name>
    <name type="common">CroV</name>
    <dbReference type="NCBI Taxonomy" id="693272"/>
    <lineage>
        <taxon>Viruses</taxon>
        <taxon>Varidnaviria</taxon>
        <taxon>Bamfordvirae</taxon>
        <taxon>Nucleocytoviricota</taxon>
        <taxon>Megaviricetes</taxon>
        <taxon>Imitervirales</taxon>
        <taxon>Mimiviridae</taxon>
        <taxon>Aliimimivirinae</taxon>
        <taxon>Rheavirus</taxon>
        <taxon>Rheavirus sinusmexicani</taxon>
    </lineage>
</organism>